<keyword evidence="1" id="KW-0812">Transmembrane</keyword>
<organism evidence="2 3">
    <name type="scientific">Mesorhabditis belari</name>
    <dbReference type="NCBI Taxonomy" id="2138241"/>
    <lineage>
        <taxon>Eukaryota</taxon>
        <taxon>Metazoa</taxon>
        <taxon>Ecdysozoa</taxon>
        <taxon>Nematoda</taxon>
        <taxon>Chromadorea</taxon>
        <taxon>Rhabditida</taxon>
        <taxon>Rhabditina</taxon>
        <taxon>Rhabditomorpha</taxon>
        <taxon>Rhabditoidea</taxon>
        <taxon>Rhabditidae</taxon>
        <taxon>Mesorhabditinae</taxon>
        <taxon>Mesorhabditis</taxon>
    </lineage>
</organism>
<accession>A0AAF3EWP2</accession>
<reference evidence="3" key="1">
    <citation type="submission" date="2024-02" db="UniProtKB">
        <authorList>
            <consortium name="WormBaseParasite"/>
        </authorList>
    </citation>
    <scope>IDENTIFICATION</scope>
</reference>
<proteinExistence type="predicted"/>
<evidence type="ECO:0000313" key="2">
    <source>
        <dbReference type="Proteomes" id="UP000887575"/>
    </source>
</evidence>
<dbReference type="WBParaSite" id="MBELARI_LOCUS18629">
    <property type="protein sequence ID" value="MBELARI_LOCUS18629"/>
    <property type="gene ID" value="MBELARI_LOCUS18629"/>
</dbReference>
<keyword evidence="1" id="KW-1133">Transmembrane helix</keyword>
<keyword evidence="1" id="KW-0472">Membrane</keyword>
<sequence length="124" mass="14201">MICFEMDTRPSSFLLFLAIAMCSILCIFSVSVLLIFHCCRVKDLSHTISEKARASVMYARNSIFGVSELDEDDEYRDQLEAQWETMDPRENSTQSIPNAQKNLLLPSRWTKWGGRHSLAPTHCV</sequence>
<dbReference type="AlphaFoldDB" id="A0AAF3EWP2"/>
<protein>
    <submittedName>
        <fullName evidence="3">Uncharacterized protein</fullName>
    </submittedName>
</protein>
<dbReference type="Proteomes" id="UP000887575">
    <property type="component" value="Unassembled WGS sequence"/>
</dbReference>
<name>A0AAF3EWP2_9BILA</name>
<feature type="transmembrane region" description="Helical" evidence="1">
    <location>
        <begin position="12"/>
        <end position="36"/>
    </location>
</feature>
<evidence type="ECO:0000313" key="3">
    <source>
        <dbReference type="WBParaSite" id="MBELARI_LOCUS18629"/>
    </source>
</evidence>
<evidence type="ECO:0000256" key="1">
    <source>
        <dbReference type="SAM" id="Phobius"/>
    </source>
</evidence>
<keyword evidence="2" id="KW-1185">Reference proteome</keyword>